<evidence type="ECO:0000313" key="4">
    <source>
        <dbReference type="EMBL" id="MBK4348191.1"/>
    </source>
</evidence>
<feature type="transmembrane region" description="Helical" evidence="2">
    <location>
        <begin position="40"/>
        <end position="60"/>
    </location>
</feature>
<proteinExistence type="predicted"/>
<dbReference type="PANTHER" id="PTHR24094:SF15">
    <property type="entry name" value="AMP-DEPENDENT SYNTHETASE_LIGASE DOMAIN-CONTAINING PROTEIN-RELATED"/>
    <property type="match status" value="1"/>
</dbReference>
<keyword evidence="4" id="KW-0255">Endonuclease</keyword>
<dbReference type="EMBL" id="JAEPES010000004">
    <property type="protein sequence ID" value="MBK4348191.1"/>
    <property type="molecule type" value="Genomic_DNA"/>
</dbReference>
<evidence type="ECO:0000313" key="5">
    <source>
        <dbReference type="Proteomes" id="UP000636458"/>
    </source>
</evidence>
<name>A0A934SMN5_9MICO</name>
<reference evidence="4" key="1">
    <citation type="submission" date="2021-01" db="EMBL/GenBank/DDBJ databases">
        <title>Lacisediminihabitans sp. nov. strain G11-30, isolated from Antarctic Soil.</title>
        <authorList>
            <person name="Li J."/>
        </authorList>
    </citation>
    <scope>NUCLEOTIDE SEQUENCE</scope>
    <source>
        <strain evidence="4">G11-30</strain>
    </source>
</reference>
<keyword evidence="4" id="KW-0540">Nuclease</keyword>
<dbReference type="InterPro" id="IPR011089">
    <property type="entry name" value="GmrSD_C"/>
</dbReference>
<dbReference type="Proteomes" id="UP000636458">
    <property type="component" value="Unassembled WGS sequence"/>
</dbReference>
<protein>
    <submittedName>
        <fullName evidence="4">HNH endonuclease</fullName>
    </submittedName>
</protein>
<feature type="domain" description="GmrSD restriction endonucleases C-terminal" evidence="3">
    <location>
        <begin position="166"/>
        <end position="302"/>
    </location>
</feature>
<dbReference type="Pfam" id="PF07510">
    <property type="entry name" value="GmrSD_C"/>
    <property type="match status" value="1"/>
</dbReference>
<keyword evidence="2" id="KW-0812">Transmembrane</keyword>
<organism evidence="4 5">
    <name type="scientific">Lacisediminihabitans changchengi</name>
    <dbReference type="NCBI Taxonomy" id="2787634"/>
    <lineage>
        <taxon>Bacteria</taxon>
        <taxon>Bacillati</taxon>
        <taxon>Actinomycetota</taxon>
        <taxon>Actinomycetes</taxon>
        <taxon>Micrococcales</taxon>
        <taxon>Microbacteriaceae</taxon>
        <taxon>Lacisediminihabitans</taxon>
    </lineage>
</organism>
<dbReference type="AlphaFoldDB" id="A0A934SMN5"/>
<evidence type="ECO:0000256" key="1">
    <source>
        <dbReference type="SAM" id="MobiDB-lite"/>
    </source>
</evidence>
<keyword evidence="2" id="KW-0472">Membrane</keyword>
<evidence type="ECO:0000259" key="3">
    <source>
        <dbReference type="Pfam" id="PF07510"/>
    </source>
</evidence>
<sequence length="372" mass="38444">MGLKLSTDIPLTSSSVSKSALTPRAAAKKWFLGLRLSTRIGLAAIAVAALVAIIFGSAIAPPTDVDTSAASNVRATHSASPSPTPSPTPTVATPKFTDDDPGDPTITVAADGSAAVAIASTDGTKMTTVALLATLPIKGRAPMTGYVRTAQFGAAWLDVDHNGCDTRNDILARDLTSITRSGPCRVMTGELADPYVDQTISFVRGNTTSAFVQIDHVVALGDAWQTGAQQLTQAQRISLANDPLNLLAVDAHSNLQKSDGDAATWLPAKKSFRCDYVTRQVSVKATYGLWVTQAEHDAMARVLDSCADAQAMTSTFTPAPVVVAAPVAPAAVSPGAFCPDALVGQSGVAANGKTYVCGGKGADAHGHYRWNA</sequence>
<keyword evidence="2" id="KW-1133">Transmembrane helix</keyword>
<keyword evidence="4" id="KW-0378">Hydrolase</keyword>
<dbReference type="GO" id="GO:0004519">
    <property type="term" value="F:endonuclease activity"/>
    <property type="evidence" value="ECO:0007669"/>
    <property type="project" value="UniProtKB-KW"/>
</dbReference>
<keyword evidence="5" id="KW-1185">Reference proteome</keyword>
<dbReference type="PANTHER" id="PTHR24094">
    <property type="entry name" value="SECRETED PROTEIN"/>
    <property type="match status" value="1"/>
</dbReference>
<accession>A0A934SMN5</accession>
<feature type="region of interest" description="Disordered" evidence="1">
    <location>
        <begin position="70"/>
        <end position="99"/>
    </location>
</feature>
<gene>
    <name evidence="4" type="ORF">IV501_11145</name>
</gene>
<evidence type="ECO:0000256" key="2">
    <source>
        <dbReference type="SAM" id="Phobius"/>
    </source>
</evidence>
<comment type="caution">
    <text evidence="4">The sequence shown here is derived from an EMBL/GenBank/DDBJ whole genome shotgun (WGS) entry which is preliminary data.</text>
</comment>